<feature type="signal peptide" evidence="1">
    <location>
        <begin position="1"/>
        <end position="23"/>
    </location>
</feature>
<evidence type="ECO:0000256" key="1">
    <source>
        <dbReference type="SAM" id="SignalP"/>
    </source>
</evidence>
<keyword evidence="3" id="KW-1185">Reference proteome</keyword>
<dbReference type="RefSeq" id="WP_167926487.1">
    <property type="nucleotide sequence ID" value="NZ_JAATVY010000012.1"/>
</dbReference>
<dbReference type="Proteomes" id="UP000722989">
    <property type="component" value="Unassembled WGS sequence"/>
</dbReference>
<organism evidence="2 3">
    <name type="scientific">Planosporangium thailandense</name>
    <dbReference type="NCBI Taxonomy" id="765197"/>
    <lineage>
        <taxon>Bacteria</taxon>
        <taxon>Bacillati</taxon>
        <taxon>Actinomycetota</taxon>
        <taxon>Actinomycetes</taxon>
        <taxon>Micromonosporales</taxon>
        <taxon>Micromonosporaceae</taxon>
        <taxon>Planosporangium</taxon>
    </lineage>
</organism>
<feature type="chain" id="PRO_5045932224" evidence="1">
    <location>
        <begin position="24"/>
        <end position="291"/>
    </location>
</feature>
<reference evidence="2 3" key="1">
    <citation type="submission" date="2020-03" db="EMBL/GenBank/DDBJ databases">
        <title>WGS of the type strain of Planosporangium spp.</title>
        <authorList>
            <person name="Thawai C."/>
        </authorList>
    </citation>
    <scope>NUCLEOTIDE SEQUENCE [LARGE SCALE GENOMIC DNA]</scope>
    <source>
        <strain evidence="2 3">TBRC 5610</strain>
    </source>
</reference>
<dbReference type="EMBL" id="JAATVY010000012">
    <property type="protein sequence ID" value="NJC71583.1"/>
    <property type="molecule type" value="Genomic_DNA"/>
</dbReference>
<dbReference type="PROSITE" id="PS51257">
    <property type="entry name" value="PROKAR_LIPOPROTEIN"/>
    <property type="match status" value="1"/>
</dbReference>
<evidence type="ECO:0000313" key="3">
    <source>
        <dbReference type="Proteomes" id="UP000722989"/>
    </source>
</evidence>
<comment type="caution">
    <text evidence="2">The sequence shown here is derived from an EMBL/GenBank/DDBJ whole genome shotgun (WGS) entry which is preliminary data.</text>
</comment>
<sequence>MTVRLGFAAAAAAAACAAAVVIAAPDDPSGPPSGRVTLVDFQPPSFPLALQPAPVGLTPHFSAEPGASNAVYSAAGSDDRIVIGVTARKPTFVNPSDTQDVTVAGNAAELVTEHEFFSIPGGGSEVRPQAALSIAWSSGRWVLLNGEGRFNDRDQLLAVAGTLVERPQPVPLQVHLAPAGWSVQAYKDDRILTLVNDADVRQTLSVHLPDQPIPASRLLHELQGPPAGPVIDVNVNGRPAQLVRVPVHDAADNGWYLQAQFAGGKTFVIQAPAAFTRQQVLAFASQVSYTP</sequence>
<protein>
    <submittedName>
        <fullName evidence="2">Uncharacterized protein</fullName>
    </submittedName>
</protein>
<accession>A0ABX0Y0L4</accession>
<evidence type="ECO:0000313" key="2">
    <source>
        <dbReference type="EMBL" id="NJC71583.1"/>
    </source>
</evidence>
<name>A0ABX0Y0L4_9ACTN</name>
<keyword evidence="1" id="KW-0732">Signal</keyword>
<gene>
    <name evidence="2" type="ORF">HC031_17925</name>
</gene>
<proteinExistence type="predicted"/>